<dbReference type="Pfam" id="PF00293">
    <property type="entry name" value="NUDIX"/>
    <property type="match status" value="1"/>
</dbReference>
<evidence type="ECO:0000256" key="9">
    <source>
        <dbReference type="ARBA" id="ARBA00030162"/>
    </source>
</evidence>
<evidence type="ECO:0000256" key="2">
    <source>
        <dbReference type="ARBA" id="ARBA00007482"/>
    </source>
</evidence>
<dbReference type="InterPro" id="IPR004385">
    <property type="entry name" value="NDP_pyrophosphatase"/>
</dbReference>
<comment type="similarity">
    <text evidence="2">Belongs to the Nudix hydrolase family. NudF subfamily.</text>
</comment>
<keyword evidence="5 13" id="KW-0479">Metal-binding</keyword>
<dbReference type="GO" id="GO:0047631">
    <property type="term" value="F:ADP-ribose diphosphatase activity"/>
    <property type="evidence" value="ECO:0007669"/>
    <property type="project" value="UniProtKB-EC"/>
</dbReference>
<comment type="catalytic activity">
    <reaction evidence="12">
        <text>ADP-D-ribose + H2O = D-ribose 5-phosphate + AMP + 2 H(+)</text>
        <dbReference type="Rhea" id="RHEA:10412"/>
        <dbReference type="ChEBI" id="CHEBI:15377"/>
        <dbReference type="ChEBI" id="CHEBI:15378"/>
        <dbReference type="ChEBI" id="CHEBI:57967"/>
        <dbReference type="ChEBI" id="CHEBI:78346"/>
        <dbReference type="ChEBI" id="CHEBI:456215"/>
        <dbReference type="EC" id="3.6.1.13"/>
    </reaction>
</comment>
<dbReference type="InterPro" id="IPR020084">
    <property type="entry name" value="NUDIX_hydrolase_CS"/>
</dbReference>
<dbReference type="Proteomes" id="UP000199054">
    <property type="component" value="Unassembled WGS sequence"/>
</dbReference>
<feature type="binding site" evidence="13">
    <location>
        <position position="260"/>
    </location>
    <ligand>
        <name>Mg(2+)</name>
        <dbReference type="ChEBI" id="CHEBI:18420"/>
        <label>1</label>
    </ligand>
</feature>
<dbReference type="GO" id="GO:0019693">
    <property type="term" value="P:ribose phosphate metabolic process"/>
    <property type="evidence" value="ECO:0007669"/>
    <property type="project" value="TreeGrafter"/>
</dbReference>
<organism evidence="16 17">
    <name type="scientific">Paracoccus alcaliphilus</name>
    <dbReference type="NCBI Taxonomy" id="34002"/>
    <lineage>
        <taxon>Bacteria</taxon>
        <taxon>Pseudomonadati</taxon>
        <taxon>Pseudomonadota</taxon>
        <taxon>Alphaproteobacteria</taxon>
        <taxon>Rhodobacterales</taxon>
        <taxon>Paracoccaceae</taxon>
        <taxon>Paracoccus</taxon>
    </lineage>
</organism>
<keyword evidence="7 13" id="KW-0460">Magnesium</keyword>
<proteinExistence type="inferred from homology"/>
<dbReference type="InterPro" id="IPR015797">
    <property type="entry name" value="NUDIX_hydrolase-like_dom_sf"/>
</dbReference>
<dbReference type="PANTHER" id="PTHR11839">
    <property type="entry name" value="UDP/ADP-SUGAR PYROPHOSPHATASE"/>
    <property type="match status" value="1"/>
</dbReference>
<feature type="binding site" evidence="13">
    <location>
        <position position="313"/>
    </location>
    <ligand>
        <name>Mg(2+)</name>
        <dbReference type="ChEBI" id="CHEBI:18420"/>
        <label>1</label>
    </ligand>
</feature>
<protein>
    <recommendedName>
        <fullName evidence="4">ADP-ribose pyrophosphatase</fullName>
        <ecNumber evidence="3">3.6.1.13</ecNumber>
    </recommendedName>
    <alternativeName>
        <fullName evidence="9">ADP-ribose diphosphatase</fullName>
    </alternativeName>
    <alternativeName>
        <fullName evidence="11">ADP-ribose phosphohydrolase</fullName>
    </alternativeName>
    <alternativeName>
        <fullName evidence="10">Adenosine diphosphoribose pyrophosphatase</fullName>
    </alternativeName>
</protein>
<evidence type="ECO:0000256" key="14">
    <source>
        <dbReference type="PIRSR" id="PIRSR604385-3"/>
    </source>
</evidence>
<dbReference type="PROSITE" id="PS51462">
    <property type="entry name" value="NUDIX"/>
    <property type="match status" value="1"/>
</dbReference>
<evidence type="ECO:0000256" key="6">
    <source>
        <dbReference type="ARBA" id="ARBA00022801"/>
    </source>
</evidence>
<dbReference type="SUPFAM" id="SSF55811">
    <property type="entry name" value="Nudix"/>
    <property type="match status" value="1"/>
</dbReference>
<evidence type="ECO:0000256" key="8">
    <source>
        <dbReference type="ARBA" id="ARBA00025164"/>
    </source>
</evidence>
<sequence>MTRVFLVGPLAHPALRTALSVDGREAVISGRLHGGAEAGIIAGGWPELVAAPGDLPAVETGMTPELSRYAAVMGLKPLAHPQGQVLGAVEGAGQGAPWDATRWLPELAAEIARLILEAPRDRPAAQIARRLPMLGIWADSRIRGRATPPSGGDLVPLRDSSDVRVTAREEPFAGYFAVETWHLSHRTHAGGFTPDMRREGFVTGDAVVVLPWDPKRDRVLLIEQFRMGPVMRHDPQPWLLEAVAGRVDAGESVESAARREALEEADLRIGQLFQAMSHYPSPGALTEFLYLFVGIADLPDGIEGVHGLADETEDIRGHLVERAELTRMALAGQITNGPLALLALWLDREAGRLRAAL</sequence>
<feature type="domain" description="Nudix hydrolase" evidence="15">
    <location>
        <begin position="202"/>
        <end position="347"/>
    </location>
</feature>
<dbReference type="GO" id="GO:0046872">
    <property type="term" value="F:metal ion binding"/>
    <property type="evidence" value="ECO:0007669"/>
    <property type="project" value="UniProtKB-KW"/>
</dbReference>
<gene>
    <name evidence="16" type="ORF">SAMN04489859_10416</name>
</gene>
<dbReference type="PANTHER" id="PTHR11839:SF5">
    <property type="entry name" value="ADP-RIBOSE PYROPHOSPHATASE"/>
    <property type="match status" value="1"/>
</dbReference>
<keyword evidence="17" id="KW-1185">Reference proteome</keyword>
<feature type="binding site" evidence="13">
    <location>
        <position position="264"/>
    </location>
    <ligand>
        <name>Mg(2+)</name>
        <dbReference type="ChEBI" id="CHEBI:18420"/>
        <label>1</label>
    </ligand>
</feature>
<feature type="short sequence motif" description="Nudix box" evidence="14">
    <location>
        <begin position="245"/>
        <end position="267"/>
    </location>
</feature>
<evidence type="ECO:0000256" key="10">
    <source>
        <dbReference type="ARBA" id="ARBA00030308"/>
    </source>
</evidence>
<evidence type="ECO:0000256" key="13">
    <source>
        <dbReference type="PIRSR" id="PIRSR604385-2"/>
    </source>
</evidence>
<accession>A0A1H8MJA0</accession>
<reference evidence="16 17" key="1">
    <citation type="submission" date="2016-10" db="EMBL/GenBank/DDBJ databases">
        <authorList>
            <person name="de Groot N.N."/>
        </authorList>
    </citation>
    <scope>NUCLEOTIDE SEQUENCE [LARGE SCALE GENOMIC DNA]</scope>
    <source>
        <strain evidence="16 17">DSM 8512</strain>
    </source>
</reference>
<dbReference type="InterPro" id="IPR000086">
    <property type="entry name" value="NUDIX_hydrolase_dom"/>
</dbReference>
<evidence type="ECO:0000256" key="11">
    <source>
        <dbReference type="ARBA" id="ARBA00033056"/>
    </source>
</evidence>
<name>A0A1H8MJA0_9RHOB</name>
<evidence type="ECO:0000256" key="7">
    <source>
        <dbReference type="ARBA" id="ARBA00022842"/>
    </source>
</evidence>
<evidence type="ECO:0000256" key="1">
    <source>
        <dbReference type="ARBA" id="ARBA00001946"/>
    </source>
</evidence>
<dbReference type="PROSITE" id="PS00893">
    <property type="entry name" value="NUDIX_BOX"/>
    <property type="match status" value="1"/>
</dbReference>
<dbReference type="NCBIfam" id="TIGR00052">
    <property type="entry name" value="nudix-type nucleoside diphosphatase, YffH/AdpP family"/>
    <property type="match status" value="1"/>
</dbReference>
<dbReference type="RefSeq" id="WP_244519332.1">
    <property type="nucleotide sequence ID" value="NZ_CP067124.1"/>
</dbReference>
<dbReference type="CDD" id="cd24155">
    <property type="entry name" value="NUDIX_ADPRase"/>
    <property type="match status" value="1"/>
</dbReference>
<dbReference type="EC" id="3.6.1.13" evidence="3"/>
<evidence type="ECO:0000256" key="5">
    <source>
        <dbReference type="ARBA" id="ARBA00022723"/>
    </source>
</evidence>
<feature type="binding site" evidence="13">
    <location>
        <position position="244"/>
    </location>
    <ligand>
        <name>Mg(2+)</name>
        <dbReference type="ChEBI" id="CHEBI:18420"/>
        <label>1</label>
    </ligand>
</feature>
<keyword evidence="6" id="KW-0378">Hydrolase</keyword>
<dbReference type="STRING" id="34002.SAMN04489859_10416"/>
<evidence type="ECO:0000313" key="17">
    <source>
        <dbReference type="Proteomes" id="UP000199054"/>
    </source>
</evidence>
<evidence type="ECO:0000259" key="15">
    <source>
        <dbReference type="PROSITE" id="PS51462"/>
    </source>
</evidence>
<dbReference type="AlphaFoldDB" id="A0A1H8MJA0"/>
<evidence type="ECO:0000256" key="12">
    <source>
        <dbReference type="ARBA" id="ARBA00049546"/>
    </source>
</evidence>
<evidence type="ECO:0000256" key="3">
    <source>
        <dbReference type="ARBA" id="ARBA00012453"/>
    </source>
</evidence>
<dbReference type="GO" id="GO:0019144">
    <property type="term" value="F:ADP-sugar diphosphatase activity"/>
    <property type="evidence" value="ECO:0007669"/>
    <property type="project" value="TreeGrafter"/>
</dbReference>
<comment type="cofactor">
    <cofactor evidence="1 13">
        <name>Mg(2+)</name>
        <dbReference type="ChEBI" id="CHEBI:18420"/>
    </cofactor>
</comment>
<dbReference type="EMBL" id="FODE01000041">
    <property type="protein sequence ID" value="SEO17353.1"/>
    <property type="molecule type" value="Genomic_DNA"/>
</dbReference>
<evidence type="ECO:0000256" key="4">
    <source>
        <dbReference type="ARBA" id="ARBA00013297"/>
    </source>
</evidence>
<evidence type="ECO:0000313" key="16">
    <source>
        <dbReference type="EMBL" id="SEO17353.1"/>
    </source>
</evidence>
<dbReference type="Gene3D" id="3.90.79.10">
    <property type="entry name" value="Nucleoside Triphosphate Pyrophosphohydrolase"/>
    <property type="match status" value="1"/>
</dbReference>
<dbReference type="GO" id="GO:0005829">
    <property type="term" value="C:cytosol"/>
    <property type="evidence" value="ECO:0007669"/>
    <property type="project" value="TreeGrafter"/>
</dbReference>
<dbReference type="GO" id="GO:0006753">
    <property type="term" value="P:nucleoside phosphate metabolic process"/>
    <property type="evidence" value="ECO:0007669"/>
    <property type="project" value="TreeGrafter"/>
</dbReference>
<comment type="function">
    <text evidence="8">Acts on ADP-mannose and ADP-glucose as well as ADP-ribose. Prevents glycogen biosynthesis. The reaction catalyzed by this enzyme is a limiting step of the gluconeogenic process.</text>
</comment>